<dbReference type="OrthoDB" id="3848264at2"/>
<comment type="caution">
    <text evidence="1">The sequence shown here is derived from an EMBL/GenBank/DDBJ whole genome shotgun (WGS) entry which is preliminary data.</text>
</comment>
<dbReference type="EMBL" id="QTTT01000001">
    <property type="protein sequence ID" value="REE99593.1"/>
    <property type="molecule type" value="Genomic_DNA"/>
</dbReference>
<reference evidence="1 2" key="1">
    <citation type="submission" date="2018-08" db="EMBL/GenBank/DDBJ databases">
        <title>Sequencing the genomes of 1000 actinobacteria strains.</title>
        <authorList>
            <person name="Klenk H.-P."/>
        </authorList>
    </citation>
    <scope>NUCLEOTIDE SEQUENCE [LARGE SCALE GENOMIC DNA]</scope>
    <source>
        <strain evidence="1 2">DSM 43927</strain>
    </source>
</reference>
<dbReference type="AlphaFoldDB" id="A0A3D9SZV6"/>
<protein>
    <submittedName>
        <fullName evidence="1">Uncharacterized protein</fullName>
    </submittedName>
</protein>
<evidence type="ECO:0000313" key="2">
    <source>
        <dbReference type="Proteomes" id="UP000256661"/>
    </source>
</evidence>
<dbReference type="RefSeq" id="WP_116024877.1">
    <property type="nucleotide sequence ID" value="NZ_QTTT01000001.1"/>
</dbReference>
<dbReference type="Proteomes" id="UP000256661">
    <property type="component" value="Unassembled WGS sequence"/>
</dbReference>
<accession>A0A3D9SZV6</accession>
<gene>
    <name evidence="1" type="ORF">DFJ69_5106</name>
</gene>
<proteinExistence type="predicted"/>
<name>A0A3D9SZV6_9ACTN</name>
<organism evidence="1 2">
    <name type="scientific">Thermomonospora umbrina</name>
    <dbReference type="NCBI Taxonomy" id="111806"/>
    <lineage>
        <taxon>Bacteria</taxon>
        <taxon>Bacillati</taxon>
        <taxon>Actinomycetota</taxon>
        <taxon>Actinomycetes</taxon>
        <taxon>Streptosporangiales</taxon>
        <taxon>Thermomonosporaceae</taxon>
        <taxon>Thermomonospora</taxon>
    </lineage>
</organism>
<keyword evidence="2" id="KW-1185">Reference proteome</keyword>
<evidence type="ECO:0000313" key="1">
    <source>
        <dbReference type="EMBL" id="REE99593.1"/>
    </source>
</evidence>
<sequence>MADDWVDIADGSLESWAIGHEGGIDAQGVRLLLDLAGADPGVTGPDDLTPDRMRHLMLRTFPEAVVAEVEDVPSVLATATAMVDFLVSSGRLTDDRGAALRETLAGLEPELTEIVGELDLAERESAGEIVRGMMAADGVDLDDEDAVQGWLGRFESLSDDERFDRAAAYLRENEESAVPPVELAPVAELAGAARRSGLTRRALALAAWAGERVVTDAGMPTPEDAEDAASALDLPRDDVESLWRAVAGADVLTVGHGRVEPGPALKDLREGDDASVLAAWVRLFDEAVAGDEAESGTDVAALVRGELTGVLIHLYEQEGPGTREELTAALAGHLLDTRMDHGATPPPDEVAAALGRELDGLAAWGVIAEDAGGPELTPLGVWGVRELLIAEGFTAPVVGGLTAGSAAALVDGLQGYDEETAALEMDRWVAAREPRAAAAELIRVMRSDGPGARNVADAVLHGVDAEAAPVVREALEEPATRPYAMLWLLERGLTDEELGTDEMSWVLTDTVAALMEIAGPGEAVAEALTDVPADAGLAALIERMAEIGHPSAAEVLDALGAHLPDAAPADAARAGAARVRSR</sequence>